<dbReference type="Pfam" id="PF26605">
    <property type="entry name" value="WLGC"/>
    <property type="match status" value="1"/>
</dbReference>
<keyword evidence="2" id="KW-0472">Membrane</keyword>
<dbReference type="PANTHER" id="PTHR45752">
    <property type="entry name" value="LEUCINE-RICH REPEAT-CONTAINING"/>
    <property type="match status" value="1"/>
</dbReference>
<feature type="domain" description="WLGC" evidence="3">
    <location>
        <begin position="1371"/>
        <end position="1434"/>
    </location>
</feature>
<feature type="transmembrane region" description="Helical" evidence="2">
    <location>
        <begin position="1064"/>
        <end position="1083"/>
    </location>
</feature>
<keyword evidence="2" id="KW-0812">Transmembrane</keyword>
<dbReference type="InterPro" id="IPR058256">
    <property type="entry name" value="WLGC"/>
</dbReference>
<evidence type="ECO:0000313" key="5">
    <source>
        <dbReference type="Proteomes" id="UP000460718"/>
    </source>
</evidence>
<comment type="caution">
    <text evidence="4">The sequence shown here is derived from an EMBL/GenBank/DDBJ whole genome shotgun (WGS) entry which is preliminary data.</text>
</comment>
<dbReference type="PANTHER" id="PTHR45752:SF187">
    <property type="entry name" value="LEUCINE-RICH REPEAT AND IQ DOMAIN-CONTAINING PROTEIN 4"/>
    <property type="match status" value="1"/>
</dbReference>
<keyword evidence="2" id="KW-1133">Transmembrane helix</keyword>
<dbReference type="Gene3D" id="3.80.10.10">
    <property type="entry name" value="Ribonuclease Inhibitor"/>
    <property type="match status" value="2"/>
</dbReference>
<feature type="transmembrane region" description="Helical" evidence="2">
    <location>
        <begin position="923"/>
        <end position="941"/>
    </location>
</feature>
<gene>
    <name evidence="4" type="ORF">PF011_g17966</name>
</gene>
<feature type="transmembrane region" description="Helical" evidence="2">
    <location>
        <begin position="712"/>
        <end position="737"/>
    </location>
</feature>
<feature type="region of interest" description="Disordered" evidence="1">
    <location>
        <begin position="196"/>
        <end position="216"/>
    </location>
</feature>
<reference evidence="4 5" key="1">
    <citation type="submission" date="2018-09" db="EMBL/GenBank/DDBJ databases">
        <title>Genomic investigation of the strawberry pathogen Phytophthora fragariae indicates pathogenicity is determined by transcriptional variation in three key races.</title>
        <authorList>
            <person name="Adams T.M."/>
            <person name="Armitage A.D."/>
            <person name="Sobczyk M.K."/>
            <person name="Bates H.J."/>
            <person name="Dunwell J.M."/>
            <person name="Nellist C.F."/>
            <person name="Harrison R.J."/>
        </authorList>
    </citation>
    <scope>NUCLEOTIDE SEQUENCE [LARGE SCALE GENOMIC DNA]</scope>
    <source>
        <strain evidence="4 5">SCRP245</strain>
    </source>
</reference>
<organism evidence="4 5">
    <name type="scientific">Phytophthora fragariae</name>
    <dbReference type="NCBI Taxonomy" id="53985"/>
    <lineage>
        <taxon>Eukaryota</taxon>
        <taxon>Sar</taxon>
        <taxon>Stramenopiles</taxon>
        <taxon>Oomycota</taxon>
        <taxon>Peronosporomycetes</taxon>
        <taxon>Peronosporales</taxon>
        <taxon>Peronosporaceae</taxon>
        <taxon>Phytophthora</taxon>
    </lineage>
</organism>
<feature type="transmembrane region" description="Helical" evidence="2">
    <location>
        <begin position="98"/>
        <end position="123"/>
    </location>
</feature>
<dbReference type="EMBL" id="QXFW01001400">
    <property type="protein sequence ID" value="KAE8991382.1"/>
    <property type="molecule type" value="Genomic_DNA"/>
</dbReference>
<accession>A0A6A3JAW3</accession>
<feature type="region of interest" description="Disordered" evidence="1">
    <location>
        <begin position="654"/>
        <end position="677"/>
    </location>
</feature>
<evidence type="ECO:0000313" key="4">
    <source>
        <dbReference type="EMBL" id="KAE8991382.1"/>
    </source>
</evidence>
<feature type="transmembrane region" description="Helical" evidence="2">
    <location>
        <begin position="452"/>
        <end position="473"/>
    </location>
</feature>
<evidence type="ECO:0000256" key="2">
    <source>
        <dbReference type="SAM" id="Phobius"/>
    </source>
</evidence>
<protein>
    <recommendedName>
        <fullName evidence="3">WLGC domain-containing protein</fullName>
    </recommendedName>
</protein>
<feature type="compositionally biased region" description="Polar residues" evidence="1">
    <location>
        <begin position="25"/>
        <end position="36"/>
    </location>
</feature>
<proteinExistence type="predicted"/>
<feature type="transmembrane region" description="Helical" evidence="2">
    <location>
        <begin position="155"/>
        <end position="181"/>
    </location>
</feature>
<evidence type="ECO:0000256" key="1">
    <source>
        <dbReference type="SAM" id="MobiDB-lite"/>
    </source>
</evidence>
<feature type="transmembrane region" description="Helical" evidence="2">
    <location>
        <begin position="885"/>
        <end position="903"/>
    </location>
</feature>
<feature type="compositionally biased region" description="Polar residues" evidence="1">
    <location>
        <begin position="207"/>
        <end position="216"/>
    </location>
</feature>
<dbReference type="InterPro" id="IPR032675">
    <property type="entry name" value="LRR_dom_sf"/>
</dbReference>
<evidence type="ECO:0000259" key="3">
    <source>
        <dbReference type="Pfam" id="PF26605"/>
    </source>
</evidence>
<dbReference type="SUPFAM" id="SSF52058">
    <property type="entry name" value="L domain-like"/>
    <property type="match status" value="1"/>
</dbReference>
<name>A0A6A3JAW3_9STRA</name>
<feature type="transmembrane region" description="Helical" evidence="2">
    <location>
        <begin position="769"/>
        <end position="795"/>
    </location>
</feature>
<sequence length="1437" mass="160896">MLQSREVEAVPASPVPAPAETSVVDSPSSLVAQTDDVTAPENQKDDQNPLTPTNEDVHALRASIPKPRLSGIRGLESSQPRPSIANVVAAEVATFYDVFGFLGVPMIIVFLLSAAWTFMLAAIQVNANTIANSIMNTTHFDNGQFWLLPQPKPGLAISATVLLSGFGVGYLALAITMLGFFRSGCLSDDNDAPNTGNVSNNNVVGKPTQSLSTPPASTRNAVQRIVLWVHELPIDVRQHYYIAALDLPKLIFQSITLYTYLLDGFPTAIIYYYSVLLVLNWLVACYRSQHYVSDPDLIIARLYYTFDLFFAVFAPLVVLVYFTMSFQFDRAEFMTRMETLTPSSFDNVARIFGLPAQISSFCSAFHYLQFSSGDTLFYKSGLNLLSLYKWRNIILTLIRNYRERELERKRKASVGPVSVDTSRTSSLKAVILKTLSASKLKPRVGRHFVPKLLLSLVFFAWGIFCLVFSIGSVRSTQALCGKYDKCVVPSYQWNFGRKHCTCLVFADRVTSPKTYAEWIDPEDTTSNLADLAVAGELRIVQIINRAVPALPDELRGCHSLQQLILVYTKTEYLPGWMSEFSHLEYIHVEGDFTSKRLTTVADGIFDNMPHLTFLHLRTIPNVEKLPSLSSLKNLRYLTLAVLDSLVEIPSFEGLSTEGEGQEQRRPPSPSSERIRSPRPSYMMTKLSRASISDARLSVANIFATEVATFYDVFGVLGVPMLILFGVSAGWTFMLAAIQVHADTMANTIMKTTEFDNGEFWLLPKADTGIIIAAVVLLTLFGIGYTALAVTMVFFYHAGVPKEADLAQSRTVSPVAKNSRSSSIQIAIPRKGILVRFVQRGIDWFRGLSSDVCEHYFTAALDLPKLVFQSATLYTYLRQGFPTPIIYYYSVLLLCSWLVTSYRSQHYAVDPNLIITRLYYTFDLFFAVFAPLVVLIYYIYTFKFDRAEFLTRSETLSRGIFDNVARIFAEPSQISSFCNAFHYLQFSSGTSLFYKSALNLLSLYKWRKIILTLIHNHNERQLERKLRALVGPAKPNMSRAGTIKAVITRKLSSKPKMGNHFAPKLFLSLIFFAAGVHNFVYAIGSVHSTTTLCSKYDKCALYSYWWNFGEKYCTCLVFADRETSPTTYAEWTNPTDITANLAELAMAGELRIIQIINRAVPDLPEELKRCQRLEQLILIYTKTIHLPEWLSMFTNLEYLHVEGDFTNRRLQTIPDGIFDSLEHLSFLHLGTLPELKTLPSMASLKNVRYLTLAVLSLLKEIPSFEGLSSVSDLNLIHLPSAPTLPSLTPLKRLAYMGIQARSAVCCNGYISGTCNMTESQCLPIANESHPLVCTDERISAHDKAELESFGSTIRPLSTSLDLELAAPSQHSTDELCGGVMYKECSFNGKRGMCYNSRMMVINCETTSSYINMRKLQIQRGVGKKCDPDVEAWLGCPSD</sequence>
<dbReference type="InterPro" id="IPR050715">
    <property type="entry name" value="LRR-SigEffector_domain"/>
</dbReference>
<feature type="transmembrane region" description="Helical" evidence="2">
    <location>
        <begin position="257"/>
        <end position="282"/>
    </location>
</feature>
<feature type="region of interest" description="Disordered" evidence="1">
    <location>
        <begin position="1"/>
        <end position="57"/>
    </location>
</feature>
<feature type="transmembrane region" description="Helical" evidence="2">
    <location>
        <begin position="347"/>
        <end position="368"/>
    </location>
</feature>
<dbReference type="Proteomes" id="UP000460718">
    <property type="component" value="Unassembled WGS sequence"/>
</dbReference>
<feature type="transmembrane region" description="Helical" evidence="2">
    <location>
        <begin position="302"/>
        <end position="326"/>
    </location>
</feature>